<dbReference type="OrthoDB" id="9134940at2"/>
<sequence length="366" mass="40810">MITEYYLDESGSSGDLARAGNRFDFGRQEIFTLACLGVDQADDLGSEIDRLKAIHFVQADELKSSSVRDRPRFVGDLVQYVARRQLPLMIEVVDKRFMIAAKIINTLVLPPLGPDDRSPEALWLRNVLAEYLHTRAPAAVFEAYVSACDGPSTTSIEGAFTTLLEWLRHGGPADELGEGLLRFAEDSYADFQELEPDNHEWIRRSLPSPDLGKRGQSVWMLPNLTSLTNIYARLNHMHRRRIGTITLLHDEQAHFDHILREAKRAAEGLVKLGGVPIVPFADYHFEEAAALVFTGSHASPGIQAADVLAGFLMRYTRELLYAGQRPSTHAREVFHRIIDLSEPNNGRGVNFVLATDDLLKLGVVPA</sequence>
<dbReference type="Proteomes" id="UP000216442">
    <property type="component" value="Unassembled WGS sequence"/>
</dbReference>
<proteinExistence type="predicted"/>
<evidence type="ECO:0000313" key="2">
    <source>
        <dbReference type="Proteomes" id="UP000216442"/>
    </source>
</evidence>
<organism evidence="1 2">
    <name type="scientific">Mesorhizobium temperatum</name>
    <dbReference type="NCBI Taxonomy" id="241416"/>
    <lineage>
        <taxon>Bacteria</taxon>
        <taxon>Pseudomonadati</taxon>
        <taxon>Pseudomonadota</taxon>
        <taxon>Alphaproteobacteria</taxon>
        <taxon>Hyphomicrobiales</taxon>
        <taxon>Phyllobacteriaceae</taxon>
        <taxon>Mesorhizobium</taxon>
    </lineage>
</organism>
<name>A0A271LHG1_9HYPH</name>
<dbReference type="AlphaFoldDB" id="A0A271LHG1"/>
<comment type="caution">
    <text evidence="1">The sequence shown here is derived from an EMBL/GenBank/DDBJ whole genome shotgun (WGS) entry which is preliminary data.</text>
</comment>
<reference evidence="1 2" key="1">
    <citation type="submission" date="2017-08" db="EMBL/GenBank/DDBJ databases">
        <title>Mesorhizobium wenxinae sp. nov., a novel rhizobial species isolated from root nodules of chickpea (Cicer arietinum L.).</title>
        <authorList>
            <person name="Zhang J."/>
        </authorList>
    </citation>
    <scope>NUCLEOTIDE SEQUENCE [LARGE SCALE GENOMIC DNA]</scope>
    <source>
        <strain evidence="1 2">SDW018</strain>
    </source>
</reference>
<evidence type="ECO:0000313" key="1">
    <source>
        <dbReference type="EMBL" id="PAQ06726.1"/>
    </source>
</evidence>
<dbReference type="RefSeq" id="WP_095494959.1">
    <property type="nucleotide sequence ID" value="NZ_NPKJ01000064.1"/>
</dbReference>
<accession>A0A271LHG1</accession>
<evidence type="ECO:0008006" key="3">
    <source>
        <dbReference type="Google" id="ProtNLM"/>
    </source>
</evidence>
<keyword evidence="2" id="KW-1185">Reference proteome</keyword>
<dbReference type="EMBL" id="NPKJ01000064">
    <property type="protein sequence ID" value="PAQ06726.1"/>
    <property type="molecule type" value="Genomic_DNA"/>
</dbReference>
<protein>
    <recommendedName>
        <fullName evidence="3">DUF3800 domain-containing protein</fullName>
    </recommendedName>
</protein>
<dbReference type="Pfam" id="PF12686">
    <property type="entry name" value="DUF3800"/>
    <property type="match status" value="1"/>
</dbReference>
<dbReference type="InterPro" id="IPR024524">
    <property type="entry name" value="DUF3800"/>
</dbReference>
<gene>
    <name evidence="1" type="ORF">CIT26_24410</name>
</gene>